<dbReference type="RefSeq" id="WP_139930545.1">
    <property type="nucleotide sequence ID" value="NZ_CP040915.1"/>
</dbReference>
<keyword evidence="5 7" id="KW-0472">Membrane</keyword>
<evidence type="ECO:0000256" key="5">
    <source>
        <dbReference type="ARBA" id="ARBA00023136"/>
    </source>
</evidence>
<dbReference type="PANTHER" id="PTHR34478">
    <property type="entry name" value="PROTEIN LEMA"/>
    <property type="match status" value="1"/>
</dbReference>
<proteinExistence type="inferred from homology"/>
<protein>
    <submittedName>
        <fullName evidence="8">LemA family protein</fullName>
    </submittedName>
</protein>
<feature type="compositionally biased region" description="Low complexity" evidence="6">
    <location>
        <begin position="230"/>
        <end position="250"/>
    </location>
</feature>
<dbReference type="AlphaFoldDB" id="A0A5B8C6E1"/>
<dbReference type="Gene3D" id="1.20.1440.20">
    <property type="entry name" value="LemA-like domain"/>
    <property type="match status" value="1"/>
</dbReference>
<dbReference type="KEGG" id="gyu:FE374_17250"/>
<comment type="similarity">
    <text evidence="2">Belongs to the LemA family.</text>
</comment>
<evidence type="ECO:0000256" key="4">
    <source>
        <dbReference type="ARBA" id="ARBA00022989"/>
    </source>
</evidence>
<name>A0A5B8C6E1_9MICO</name>
<dbReference type="SUPFAM" id="SSF140478">
    <property type="entry name" value="LemA-like"/>
    <property type="match status" value="1"/>
</dbReference>
<dbReference type="InterPro" id="IPR023353">
    <property type="entry name" value="LemA-like_dom_sf"/>
</dbReference>
<evidence type="ECO:0000313" key="9">
    <source>
        <dbReference type="Proteomes" id="UP000314616"/>
    </source>
</evidence>
<dbReference type="EMBL" id="CP040915">
    <property type="protein sequence ID" value="QDC26123.1"/>
    <property type="molecule type" value="Genomic_DNA"/>
</dbReference>
<evidence type="ECO:0000256" key="1">
    <source>
        <dbReference type="ARBA" id="ARBA00004167"/>
    </source>
</evidence>
<evidence type="ECO:0000313" key="8">
    <source>
        <dbReference type="EMBL" id="QDC26123.1"/>
    </source>
</evidence>
<evidence type="ECO:0000256" key="7">
    <source>
        <dbReference type="SAM" id="Phobius"/>
    </source>
</evidence>
<gene>
    <name evidence="8" type="ORF">FE374_17250</name>
</gene>
<evidence type="ECO:0000256" key="2">
    <source>
        <dbReference type="ARBA" id="ARBA00008854"/>
    </source>
</evidence>
<dbReference type="Proteomes" id="UP000314616">
    <property type="component" value="Chromosome"/>
</dbReference>
<feature type="region of interest" description="Disordered" evidence="6">
    <location>
        <begin position="198"/>
        <end position="257"/>
    </location>
</feature>
<reference evidence="8 9" key="1">
    <citation type="submission" date="2019-05" db="EMBL/GenBank/DDBJ databases">
        <title>Georgenia *** sp. nov., and Georgenia *** sp. nov., isolated from the intestinal contents of plateau pika (Ochotona curzoniae) in the Qinghai-Tibet plateau of China.</title>
        <authorList>
            <person name="Tian Z."/>
        </authorList>
    </citation>
    <scope>NUCLEOTIDE SEQUENCE [LARGE SCALE GENOMIC DNA]</scope>
    <source>
        <strain evidence="8 9">Z443</strain>
    </source>
</reference>
<dbReference type="Pfam" id="PF04011">
    <property type="entry name" value="LemA"/>
    <property type="match status" value="1"/>
</dbReference>
<feature type="transmembrane region" description="Helical" evidence="7">
    <location>
        <begin position="6"/>
        <end position="30"/>
    </location>
</feature>
<dbReference type="PANTHER" id="PTHR34478:SF1">
    <property type="entry name" value="PROTEIN LEMA"/>
    <property type="match status" value="1"/>
</dbReference>
<keyword evidence="3 7" id="KW-0812">Transmembrane</keyword>
<keyword evidence="4 7" id="KW-1133">Transmembrane helix</keyword>
<evidence type="ECO:0000256" key="6">
    <source>
        <dbReference type="SAM" id="MobiDB-lite"/>
    </source>
</evidence>
<comment type="subcellular location">
    <subcellularLocation>
        <location evidence="1">Membrane</location>
        <topology evidence="1">Single-pass membrane protein</topology>
    </subcellularLocation>
</comment>
<dbReference type="OrthoDB" id="9804152at2"/>
<organism evidence="8 9">
    <name type="scientific">Georgenia yuyongxinii</name>
    <dbReference type="NCBI Taxonomy" id="2589797"/>
    <lineage>
        <taxon>Bacteria</taxon>
        <taxon>Bacillati</taxon>
        <taxon>Actinomycetota</taxon>
        <taxon>Actinomycetes</taxon>
        <taxon>Micrococcales</taxon>
        <taxon>Bogoriellaceae</taxon>
        <taxon>Georgenia</taxon>
    </lineage>
</organism>
<dbReference type="InterPro" id="IPR007156">
    <property type="entry name" value="MamQ_LemA"/>
</dbReference>
<accession>A0A5B8C6E1</accession>
<dbReference type="GO" id="GO:0016020">
    <property type="term" value="C:membrane"/>
    <property type="evidence" value="ECO:0007669"/>
    <property type="project" value="UniProtKB-SubCell"/>
</dbReference>
<sequence>MDALVVGLVVAGVIVVVVLLWAVATFNGFVRLRNLVQEAWRQIDVELHRRYDLIPNLVETVKGYAAHERSALDEVTRARAAVATPAAGPAQRAEQENALTAALGRLIAVAEAYPQLRAAEPYQRLQAELTNTEDRIAAGRRFYNANVRQLNTKTESFPANLIASVFAFRRAEYFEANDPAVRTAPAVTFTDPTTAAAYAPGGHRPVPAESTPGFGGQRGGFDPARDAGRPVDGAAPAAGAPDGAWPAGSGVEDWPPR</sequence>
<evidence type="ECO:0000256" key="3">
    <source>
        <dbReference type="ARBA" id="ARBA00022692"/>
    </source>
</evidence>